<accession>A0A1Y2FFE4</accession>
<dbReference type="RefSeq" id="XP_040724921.1">
    <property type="nucleotide sequence ID" value="XM_040869493.1"/>
</dbReference>
<reference evidence="3 4" key="1">
    <citation type="submission" date="2016-07" db="EMBL/GenBank/DDBJ databases">
        <title>Pervasive Adenine N6-methylation of Active Genes in Fungi.</title>
        <authorList>
            <consortium name="DOE Joint Genome Institute"/>
            <person name="Mondo S.J."/>
            <person name="Dannebaum R.O."/>
            <person name="Kuo R.C."/>
            <person name="Labutti K."/>
            <person name="Haridas S."/>
            <person name="Kuo A."/>
            <person name="Salamov A."/>
            <person name="Ahrendt S.R."/>
            <person name="Lipzen A."/>
            <person name="Sullivan W."/>
            <person name="Andreopoulos W.B."/>
            <person name="Clum A."/>
            <person name="Lindquist E."/>
            <person name="Daum C."/>
            <person name="Ramamoorthy G.K."/>
            <person name="Gryganskyi A."/>
            <person name="Culley D."/>
            <person name="Magnuson J.K."/>
            <person name="James T.Y."/>
            <person name="O'Malley M.A."/>
            <person name="Stajich J.E."/>
            <person name="Spatafora J.W."/>
            <person name="Visel A."/>
            <person name="Grigoriev I.V."/>
        </authorList>
    </citation>
    <scope>NUCLEOTIDE SEQUENCE [LARGE SCALE GENOMIC DNA]</scope>
    <source>
        <strain evidence="3 4">12-1054</strain>
    </source>
</reference>
<dbReference type="PANTHER" id="PTHR28243">
    <property type="entry name" value="AGL049CP"/>
    <property type="match status" value="1"/>
</dbReference>
<evidence type="ECO:0000256" key="1">
    <source>
        <dbReference type="SAM" id="MobiDB-lite"/>
    </source>
</evidence>
<evidence type="ECO:0000313" key="3">
    <source>
        <dbReference type="EMBL" id="ORY81545.1"/>
    </source>
</evidence>
<dbReference type="GeneID" id="63786092"/>
<dbReference type="AlphaFoldDB" id="A0A1Y2FFE4"/>
<dbReference type="InterPro" id="IPR012349">
    <property type="entry name" value="Split_barrel_FMN-bd"/>
</dbReference>
<dbReference type="Proteomes" id="UP000193685">
    <property type="component" value="Unassembled WGS sequence"/>
</dbReference>
<dbReference type="EMBL" id="MCFI01000011">
    <property type="protein sequence ID" value="ORY81545.1"/>
    <property type="molecule type" value="Genomic_DNA"/>
</dbReference>
<dbReference type="PANTHER" id="PTHR28243:SF1">
    <property type="entry name" value="PYRIDOXAMINE 5'-PHOSPHATE OXIDASE ALR4036 FAMILY FMN-BINDING DOMAIN-CONTAINING PROTEIN"/>
    <property type="match status" value="1"/>
</dbReference>
<dbReference type="OrthoDB" id="5394411at2759"/>
<evidence type="ECO:0000259" key="2">
    <source>
        <dbReference type="Pfam" id="PF12766"/>
    </source>
</evidence>
<name>A0A1Y2FFE4_PROLT</name>
<feature type="domain" description="Pyridoxamine 5'-phosphate oxidase Alr4036 family FMN-binding" evidence="2">
    <location>
        <begin position="25"/>
        <end position="146"/>
    </location>
</feature>
<protein>
    <submittedName>
        <fullName evidence="3">Pyridoxamine 5'-phosphate oxidase-domain-containing protein</fullName>
    </submittedName>
</protein>
<feature type="compositionally biased region" description="Low complexity" evidence="1">
    <location>
        <begin position="13"/>
        <end position="22"/>
    </location>
</feature>
<proteinExistence type="predicted"/>
<feature type="region of interest" description="Disordered" evidence="1">
    <location>
        <begin position="1"/>
        <end position="24"/>
    </location>
</feature>
<dbReference type="Pfam" id="PF12766">
    <property type="entry name" value="Pyridox_oxase_2"/>
    <property type="match status" value="1"/>
</dbReference>
<dbReference type="SUPFAM" id="SSF50475">
    <property type="entry name" value="FMN-binding split barrel"/>
    <property type="match status" value="1"/>
</dbReference>
<comment type="caution">
    <text evidence="3">The sequence shown here is derived from an EMBL/GenBank/DDBJ whole genome shotgun (WGS) entry which is preliminary data.</text>
</comment>
<dbReference type="GO" id="GO:0010181">
    <property type="term" value="F:FMN binding"/>
    <property type="evidence" value="ECO:0007669"/>
    <property type="project" value="InterPro"/>
</dbReference>
<dbReference type="InterPro" id="IPR024624">
    <property type="entry name" value="Pyridox_Oxase_Alr4036_FMN-bd"/>
</dbReference>
<dbReference type="STRING" id="56484.A0A1Y2FFE4"/>
<organism evidence="3 4">
    <name type="scientific">Protomyces lactucae-debilis</name>
    <dbReference type="NCBI Taxonomy" id="2754530"/>
    <lineage>
        <taxon>Eukaryota</taxon>
        <taxon>Fungi</taxon>
        <taxon>Dikarya</taxon>
        <taxon>Ascomycota</taxon>
        <taxon>Taphrinomycotina</taxon>
        <taxon>Taphrinomycetes</taxon>
        <taxon>Taphrinales</taxon>
        <taxon>Protomycetaceae</taxon>
        <taxon>Protomyces</taxon>
    </lineage>
</organism>
<dbReference type="Gene3D" id="2.30.110.10">
    <property type="entry name" value="Electron Transport, Fmn-binding Protein, Chain A"/>
    <property type="match status" value="1"/>
</dbReference>
<evidence type="ECO:0000313" key="4">
    <source>
        <dbReference type="Proteomes" id="UP000193685"/>
    </source>
</evidence>
<sequence length="280" mass="31688">MSSRLRQLSRHIPSSSFSTMTSTPPPWKAVIEDILKENMKQGNKDSLNMQLATMPAPEAPLHPSVRTVVFRGFVGQPRKEDEPTGGNPIKSVESSLIVTSSDRLMLKAKQLLAQQKEGHGKNGFEVCWWHQGTQEQIRFSGHAWLLQSTDHDNATFPADRLKKLVSIAEADVEKWTWESERLRQFAKHSPGLRASFQNPEPGSPITSEKKAQILKRMEIPGSLGECKSEEDKKAVVEALKRFCLVILEVKQVEYLKVEPPAERKQWTLQGDNWQEQEVSP</sequence>
<gene>
    <name evidence="3" type="ORF">BCR37DRAFT_380443</name>
</gene>
<keyword evidence="4" id="KW-1185">Reference proteome</keyword>
<dbReference type="OMA" id="LAWWIEG"/>